<feature type="compositionally biased region" description="Low complexity" evidence="1">
    <location>
        <begin position="169"/>
        <end position="189"/>
    </location>
</feature>
<feature type="domain" description="DUF6542" evidence="3">
    <location>
        <begin position="23"/>
        <end position="141"/>
    </location>
</feature>
<feature type="transmembrane region" description="Helical" evidence="2">
    <location>
        <begin position="82"/>
        <end position="98"/>
    </location>
</feature>
<feature type="region of interest" description="Disordered" evidence="1">
    <location>
        <begin position="159"/>
        <end position="189"/>
    </location>
</feature>
<dbReference type="Pfam" id="PF20177">
    <property type="entry name" value="DUF6542"/>
    <property type="match status" value="1"/>
</dbReference>
<keyword evidence="2" id="KW-0472">Membrane</keyword>
<keyword evidence="2" id="KW-1133">Transmembrane helix</keyword>
<feature type="compositionally biased region" description="Basic and acidic residues" evidence="1">
    <location>
        <begin position="159"/>
        <end position="168"/>
    </location>
</feature>
<feature type="transmembrane region" description="Helical" evidence="2">
    <location>
        <begin position="118"/>
        <end position="139"/>
    </location>
</feature>
<evidence type="ECO:0000256" key="1">
    <source>
        <dbReference type="SAM" id="MobiDB-lite"/>
    </source>
</evidence>
<name>A0ABP8S325_9PSEU</name>
<protein>
    <recommendedName>
        <fullName evidence="3">DUF6542 domain-containing protein</fullName>
    </recommendedName>
</protein>
<proteinExistence type="predicted"/>
<keyword evidence="2" id="KW-0812">Transmembrane</keyword>
<keyword evidence="5" id="KW-1185">Reference proteome</keyword>
<feature type="transmembrane region" description="Helical" evidence="2">
    <location>
        <begin position="21"/>
        <end position="42"/>
    </location>
</feature>
<reference evidence="5" key="1">
    <citation type="journal article" date="2019" name="Int. J. Syst. Evol. Microbiol.">
        <title>The Global Catalogue of Microorganisms (GCM) 10K type strain sequencing project: providing services to taxonomists for standard genome sequencing and annotation.</title>
        <authorList>
            <consortium name="The Broad Institute Genomics Platform"/>
            <consortium name="The Broad Institute Genome Sequencing Center for Infectious Disease"/>
            <person name="Wu L."/>
            <person name="Ma J."/>
        </authorList>
    </citation>
    <scope>NUCLEOTIDE SEQUENCE [LARGE SCALE GENOMIC DNA]</scope>
    <source>
        <strain evidence="5">JCM 17906</strain>
    </source>
</reference>
<evidence type="ECO:0000313" key="4">
    <source>
        <dbReference type="EMBL" id="GAA4560101.1"/>
    </source>
</evidence>
<gene>
    <name evidence="4" type="ORF">GCM10023175_69410</name>
</gene>
<dbReference type="InterPro" id="IPR046672">
    <property type="entry name" value="DUF6542"/>
</dbReference>
<organism evidence="4 5">
    <name type="scientific">Pseudonocardia xishanensis</name>
    <dbReference type="NCBI Taxonomy" id="630995"/>
    <lineage>
        <taxon>Bacteria</taxon>
        <taxon>Bacillati</taxon>
        <taxon>Actinomycetota</taxon>
        <taxon>Actinomycetes</taxon>
        <taxon>Pseudonocardiales</taxon>
        <taxon>Pseudonocardiaceae</taxon>
        <taxon>Pseudonocardia</taxon>
    </lineage>
</organism>
<evidence type="ECO:0000313" key="5">
    <source>
        <dbReference type="Proteomes" id="UP001501598"/>
    </source>
</evidence>
<comment type="caution">
    <text evidence="4">The sequence shown here is derived from an EMBL/GenBank/DDBJ whole genome shotgun (WGS) entry which is preliminary data.</text>
</comment>
<sequence length="189" mass="19471">MTSRETPTGWPVAERSALATVLGIPPLAAIALAFVLTGLGVFVDVLRIGTVGIVFGIAYVLGCVLAVTWVRRRSLFGPVVQPPLLAAVLIPVIVLLVGRPGPGLAETVLMIGAPLVNAFPAMAVATGLSLLVGLVRLIVQRTGPDDALARLGRLGVRGRDRAEDETVSARRGSGAARGAGRTSGSPRRS</sequence>
<feature type="transmembrane region" description="Helical" evidence="2">
    <location>
        <begin position="48"/>
        <end position="70"/>
    </location>
</feature>
<dbReference type="EMBL" id="BAABGT010000122">
    <property type="protein sequence ID" value="GAA4560101.1"/>
    <property type="molecule type" value="Genomic_DNA"/>
</dbReference>
<dbReference type="RefSeq" id="WP_345427773.1">
    <property type="nucleotide sequence ID" value="NZ_BAABGT010000122.1"/>
</dbReference>
<evidence type="ECO:0000259" key="3">
    <source>
        <dbReference type="Pfam" id="PF20177"/>
    </source>
</evidence>
<evidence type="ECO:0000256" key="2">
    <source>
        <dbReference type="SAM" id="Phobius"/>
    </source>
</evidence>
<dbReference type="Proteomes" id="UP001501598">
    <property type="component" value="Unassembled WGS sequence"/>
</dbReference>
<accession>A0ABP8S325</accession>